<dbReference type="OrthoDB" id="198184at2759"/>
<dbReference type="Pfam" id="PF00076">
    <property type="entry name" value="RRM_1"/>
    <property type="match status" value="1"/>
</dbReference>
<proteinExistence type="predicted"/>
<dbReference type="InterPro" id="IPR000504">
    <property type="entry name" value="RRM_dom"/>
</dbReference>
<evidence type="ECO:0000259" key="4">
    <source>
        <dbReference type="PROSITE" id="PS50102"/>
    </source>
</evidence>
<feature type="region of interest" description="Disordered" evidence="3">
    <location>
        <begin position="676"/>
        <end position="754"/>
    </location>
</feature>
<feature type="compositionally biased region" description="Basic and acidic residues" evidence="3">
    <location>
        <begin position="883"/>
        <end position="894"/>
    </location>
</feature>
<dbReference type="InterPro" id="IPR011990">
    <property type="entry name" value="TPR-like_helical_dom_sf"/>
</dbReference>
<dbReference type="CDD" id="cd00590">
    <property type="entry name" value="RRM_SF"/>
    <property type="match status" value="1"/>
</dbReference>
<keyword evidence="6" id="KW-1185">Reference proteome</keyword>
<keyword evidence="1 2" id="KW-0694">RNA-binding</keyword>
<name>A0A1Z5KAR6_FISSO</name>
<dbReference type="Gene3D" id="3.30.70.330">
    <property type="match status" value="1"/>
</dbReference>
<dbReference type="InParanoid" id="A0A1Z5KAR6"/>
<comment type="caution">
    <text evidence="5">The sequence shown here is derived from an EMBL/GenBank/DDBJ whole genome shotgun (WGS) entry which is preliminary data.</text>
</comment>
<dbReference type="EMBL" id="BDSP01000199">
    <property type="protein sequence ID" value="GAX23262.1"/>
    <property type="molecule type" value="Genomic_DNA"/>
</dbReference>
<feature type="compositionally biased region" description="Polar residues" evidence="3">
    <location>
        <begin position="716"/>
        <end position="726"/>
    </location>
</feature>
<dbReference type="SUPFAM" id="SSF48452">
    <property type="entry name" value="TPR-like"/>
    <property type="match status" value="1"/>
</dbReference>
<dbReference type="PANTHER" id="PTHR23236">
    <property type="entry name" value="EUKARYOTIC TRANSLATION INITIATION FACTOR 4B/4H"/>
    <property type="match status" value="1"/>
</dbReference>
<dbReference type="InterPro" id="IPR012677">
    <property type="entry name" value="Nucleotide-bd_a/b_plait_sf"/>
</dbReference>
<evidence type="ECO:0000256" key="2">
    <source>
        <dbReference type="PROSITE-ProRule" id="PRU00176"/>
    </source>
</evidence>
<dbReference type="AlphaFoldDB" id="A0A1Z5KAR6"/>
<dbReference type="GO" id="GO:0003723">
    <property type="term" value="F:RNA binding"/>
    <property type="evidence" value="ECO:0007669"/>
    <property type="project" value="UniProtKB-UniRule"/>
</dbReference>
<protein>
    <recommendedName>
        <fullName evidence="4">RRM domain-containing protein</fullName>
    </recommendedName>
</protein>
<evidence type="ECO:0000313" key="5">
    <source>
        <dbReference type="EMBL" id="GAX23262.1"/>
    </source>
</evidence>
<organism evidence="5 6">
    <name type="scientific">Fistulifera solaris</name>
    <name type="common">Oleaginous diatom</name>
    <dbReference type="NCBI Taxonomy" id="1519565"/>
    <lineage>
        <taxon>Eukaryota</taxon>
        <taxon>Sar</taxon>
        <taxon>Stramenopiles</taxon>
        <taxon>Ochrophyta</taxon>
        <taxon>Bacillariophyta</taxon>
        <taxon>Bacillariophyceae</taxon>
        <taxon>Bacillariophycidae</taxon>
        <taxon>Naviculales</taxon>
        <taxon>Naviculaceae</taxon>
        <taxon>Fistulifera</taxon>
    </lineage>
</organism>
<dbReference type="PROSITE" id="PS50102">
    <property type="entry name" value="RRM"/>
    <property type="match status" value="1"/>
</dbReference>
<dbReference type="Gene3D" id="1.25.40.10">
    <property type="entry name" value="Tetratricopeptide repeat domain"/>
    <property type="match status" value="2"/>
</dbReference>
<accession>A0A1Z5KAR6</accession>
<feature type="compositionally biased region" description="Polar residues" evidence="3">
    <location>
        <begin position="896"/>
        <end position="908"/>
    </location>
</feature>
<dbReference type="SMART" id="SM00360">
    <property type="entry name" value="RRM"/>
    <property type="match status" value="1"/>
</dbReference>
<feature type="region of interest" description="Disordered" evidence="3">
    <location>
        <begin position="848"/>
        <end position="930"/>
    </location>
</feature>
<dbReference type="Proteomes" id="UP000198406">
    <property type="component" value="Unassembled WGS sequence"/>
</dbReference>
<dbReference type="SUPFAM" id="SSF54928">
    <property type="entry name" value="RNA-binding domain, RBD"/>
    <property type="match status" value="1"/>
</dbReference>
<evidence type="ECO:0000313" key="6">
    <source>
        <dbReference type="Proteomes" id="UP000198406"/>
    </source>
</evidence>
<feature type="domain" description="RRM" evidence="4">
    <location>
        <begin position="757"/>
        <end position="840"/>
    </location>
</feature>
<dbReference type="InterPro" id="IPR035979">
    <property type="entry name" value="RBD_domain_sf"/>
</dbReference>
<evidence type="ECO:0000256" key="3">
    <source>
        <dbReference type="SAM" id="MobiDB-lite"/>
    </source>
</evidence>
<feature type="compositionally biased region" description="Basic and acidic residues" evidence="3">
    <location>
        <begin position="916"/>
        <end position="930"/>
    </location>
</feature>
<reference evidence="5 6" key="1">
    <citation type="journal article" date="2015" name="Plant Cell">
        <title>Oil accumulation by the oleaginous diatom Fistulifera solaris as revealed by the genome and transcriptome.</title>
        <authorList>
            <person name="Tanaka T."/>
            <person name="Maeda Y."/>
            <person name="Veluchamy A."/>
            <person name="Tanaka M."/>
            <person name="Abida H."/>
            <person name="Marechal E."/>
            <person name="Bowler C."/>
            <person name="Muto M."/>
            <person name="Sunaga Y."/>
            <person name="Tanaka M."/>
            <person name="Yoshino T."/>
            <person name="Taniguchi T."/>
            <person name="Fukuda Y."/>
            <person name="Nemoto M."/>
            <person name="Matsumoto M."/>
            <person name="Wong P.S."/>
            <person name="Aburatani S."/>
            <person name="Fujibuchi W."/>
        </authorList>
    </citation>
    <scope>NUCLEOTIDE SEQUENCE [LARGE SCALE GENOMIC DNA]</scope>
    <source>
        <strain evidence="5 6">JPCC DA0580</strain>
    </source>
</reference>
<feature type="compositionally biased region" description="Basic residues" evidence="3">
    <location>
        <begin position="858"/>
        <end position="869"/>
    </location>
</feature>
<dbReference type="PANTHER" id="PTHR23236:SF11">
    <property type="entry name" value="EUKARYOTIC TRANSLATION INITIATION FACTOR 4H"/>
    <property type="match status" value="1"/>
</dbReference>
<sequence>MSYDYSAFVTSIAEARRKAASDDETSREHLQTAIESFETLSSHCPMTPLLWIQYSKTMYDFLRAFGVGSEEQATVIRLQTLELGLVEFPSSSLLQIYYNYWLMNSSEPFEKKDEALKTAIDAVGSGSHRNEGPWVAILFRYQIDLYAKEPTLNTEQKVKHISESFIRRSRTPMKEINDTIASEYRECCRKNGFEFDSDVEEMMEIGRRMEARMYSSFVSAEDEIDVAMHEEGILGRYLLTQPINGVMPQEWIAELESSSDQKFAMGLGGERTANAFLSYIKMLRISQSAKQKGKAFDLDEDEETIPDRISHIINQVYERAIAECPTVEKLWISYYFHISNKVNSAVGEPQYSLLTQLQSVIQRACRNCPYSYELAKKQLHALQLIATCGVSVLEPDQLLSTVQNALSKGFLPPSPTIFLGLYLETIRIVKQRILGLLAKKTKSKKVAFDDPEELSKGQLSDPEIDDKSKEEIEDLIEDVPDMFEEIELRLKECHPSWSDGRALLWKERAASDLLLLQPCKQVFSEKPSSTLPYSTKEKMKFILNEFERCCKVHNPPYPDLYLSYIRQFTSCGSWLISNPVAIGRHIRNIRFLFQKGVQSVGPQYSKDNLLQFGVRPYSRALSDLCQEWHDFEQMFGSERSLSLAEKSISKKMKHVTADPAGESVLSQAIIAHVEPIESTAEVRTQRKRGHIDEDSPSTESSPKKLKRKNLKNEEPGTNTEPVSSTADEADARSEAPANNDDSPEVQLKKPHHKAHPFTIRVSNLDLSTEDMDLVDIFRPLCGAIVHAKIIRNKHDHGVKPLSKGWGLVQFEEKESAAKALALHEEIGIKEKVVKIEMSHMPAVSLVPAGMHRVNPKGQGKKSKFNQKRREKAETVEAVQQNKLEPEQDSSRGQDESIATHSKANNAGTSVLAFKPRGVDRRPKLALSSEK</sequence>
<gene>
    <name evidence="5" type="ORF">FisN_21Hh053</name>
</gene>
<evidence type="ECO:0000256" key="1">
    <source>
        <dbReference type="ARBA" id="ARBA00022884"/>
    </source>
</evidence>